<reference evidence="1" key="1">
    <citation type="submission" date="2020-10" db="EMBL/GenBank/DDBJ databases">
        <title>Genomic Encyclopedia of Type Strains, Phase IV (KMG-IV): sequencing the most valuable type-strain genomes for metagenomic binning, comparative biology and taxonomic classification.</title>
        <authorList>
            <person name="Goeker M."/>
        </authorList>
    </citation>
    <scope>NUCLEOTIDE SEQUENCE</scope>
    <source>
        <strain evidence="1">DSM 13886</strain>
    </source>
</reference>
<evidence type="ECO:0000313" key="1">
    <source>
        <dbReference type="EMBL" id="MBE1555121.1"/>
    </source>
</evidence>
<organism evidence="1 2">
    <name type="scientific">Sporosarcina limicola</name>
    <dbReference type="NCBI Taxonomy" id="34101"/>
    <lineage>
        <taxon>Bacteria</taxon>
        <taxon>Bacillati</taxon>
        <taxon>Bacillota</taxon>
        <taxon>Bacilli</taxon>
        <taxon>Bacillales</taxon>
        <taxon>Caryophanaceae</taxon>
        <taxon>Sporosarcina</taxon>
    </lineage>
</organism>
<keyword evidence="2" id="KW-1185">Reference proteome</keyword>
<evidence type="ECO:0000313" key="2">
    <source>
        <dbReference type="Proteomes" id="UP000658225"/>
    </source>
</evidence>
<proteinExistence type="predicted"/>
<accession>A0A927R3I1</accession>
<dbReference type="RefSeq" id="WP_192598868.1">
    <property type="nucleotide sequence ID" value="NZ_JADBEL010000011.1"/>
</dbReference>
<dbReference type="Proteomes" id="UP000658225">
    <property type="component" value="Unassembled WGS sequence"/>
</dbReference>
<dbReference type="EMBL" id="JADBEL010000011">
    <property type="protein sequence ID" value="MBE1555121.1"/>
    <property type="molecule type" value="Genomic_DNA"/>
</dbReference>
<protein>
    <submittedName>
        <fullName evidence="1">Uncharacterized protein</fullName>
    </submittedName>
</protein>
<name>A0A927R3I1_9BACL</name>
<comment type="caution">
    <text evidence="1">The sequence shown here is derived from an EMBL/GenBank/DDBJ whole genome shotgun (WGS) entry which is preliminary data.</text>
</comment>
<dbReference type="AlphaFoldDB" id="A0A927R3I1"/>
<sequence>MKMLKPNVEMETSVGRMRQRMGHFNGGGNLLDKIAWIVMKREKVSKNSYYPLPPRK</sequence>
<gene>
    <name evidence="1" type="ORF">H4683_002220</name>
</gene>